<proteinExistence type="predicted"/>
<dbReference type="InterPro" id="IPR011335">
    <property type="entry name" value="Restrct_endonuc-II-like"/>
</dbReference>
<dbReference type="eggNOG" id="COG3228">
    <property type="taxonomic scope" value="Bacteria"/>
</dbReference>
<dbReference type="Proteomes" id="UP000030129">
    <property type="component" value="Unassembled WGS sequence"/>
</dbReference>
<reference evidence="1 2" key="1">
    <citation type="submission" date="2013-09" db="EMBL/GenBank/DDBJ databases">
        <authorList>
            <person name="Zeng Z."/>
            <person name="Chen C."/>
        </authorList>
    </citation>
    <scope>NUCLEOTIDE SEQUENCE [LARGE SCALE GENOMIC DNA]</scope>
    <source>
        <strain evidence="1 2">F44-8</strain>
    </source>
</reference>
<sequence length="615" mass="71330">MKLEKILDNINSFEKNSFLKIVDILINNNPKNLKKIESILSDSNKDLKNVDNINIVKVFNLLEEEFMEYIEDEFLKTSSQLDILIDIISKEGCCIIKQDWFSRLYDKQLSALNTKLKSFKAEIENDKSEISPERKRDYKIYKECLQTAYFNDEDNNLDRKITSDEHSILLTLSNQLSLAQEEIKLINYMILPVKKMDVDAVINELKSIGVIFYSKKNNTIYVADEVVRLLRKIRGKEVGDKFFRRVLLQLREPQINLVCKKHNIDRKLPIEAKINEIVNDGISFSQMLIEDIYKEGTTLTDRKKFINDFCEKNLGISSIKGNIIEEKIDNLINFFDELEQDDKIGMSHDGYEKMLVDMAEIIPSINKIIRNKFELQDEHVLRSSFLLDYNIKPRDIIELIPEKDLVKFCDSEEIKTRGDVVLNILDAFKDSENLFLENYVNIGLRDLRALKESGISIKEADLGVKFEDLTKKILNELGFNVDEQLRKQLNTAKDKIDILINLGNNELILVECKTIKESNYNKFSSVSRQLKSYDSIATKKDYKVIKSLLVAPDFSDDFVKDCGLEYELNLSLITASSLIKILNGFRNSKLKSLPHNLLMRDVLIQEERIIKAILK</sequence>
<dbReference type="Gene3D" id="3.40.1350.10">
    <property type="match status" value="1"/>
</dbReference>
<dbReference type="EMBL" id="JRLV01000003">
    <property type="protein sequence ID" value="KGO83393.1"/>
    <property type="molecule type" value="Genomic_DNA"/>
</dbReference>
<organism evidence="1 2">
    <name type="scientific">Flavobacterium beibuense F44-8</name>
    <dbReference type="NCBI Taxonomy" id="1406840"/>
    <lineage>
        <taxon>Bacteria</taxon>
        <taxon>Pseudomonadati</taxon>
        <taxon>Bacteroidota</taxon>
        <taxon>Flavobacteriia</taxon>
        <taxon>Flavobacteriales</taxon>
        <taxon>Flavobacteriaceae</taxon>
        <taxon>Flavobacterium</taxon>
    </lineage>
</organism>
<keyword evidence="2" id="KW-1185">Reference proteome</keyword>
<gene>
    <name evidence="1" type="ORF">Q763_02155</name>
</gene>
<evidence type="ECO:0000313" key="2">
    <source>
        <dbReference type="Proteomes" id="UP000030129"/>
    </source>
</evidence>
<name>A0A0A2LVY8_9FLAO</name>
<dbReference type="RefSeq" id="WP_035130738.1">
    <property type="nucleotide sequence ID" value="NZ_JRLV01000003.1"/>
</dbReference>
<evidence type="ECO:0000313" key="1">
    <source>
        <dbReference type="EMBL" id="KGO83393.1"/>
    </source>
</evidence>
<protein>
    <submittedName>
        <fullName evidence="1">Uncharacterized protein</fullName>
    </submittedName>
</protein>
<dbReference type="AlphaFoldDB" id="A0A0A2LVY8"/>
<dbReference type="SUPFAM" id="SSF52980">
    <property type="entry name" value="Restriction endonuclease-like"/>
    <property type="match status" value="1"/>
</dbReference>
<accession>A0A0A2LVY8</accession>
<dbReference type="InterPro" id="IPR011856">
    <property type="entry name" value="tRNA_endonuc-like_dom_sf"/>
</dbReference>
<comment type="caution">
    <text evidence="1">The sequence shown here is derived from an EMBL/GenBank/DDBJ whole genome shotgun (WGS) entry which is preliminary data.</text>
</comment>
<dbReference type="GO" id="GO:0003676">
    <property type="term" value="F:nucleic acid binding"/>
    <property type="evidence" value="ECO:0007669"/>
    <property type="project" value="InterPro"/>
</dbReference>